<dbReference type="GO" id="GO:0022857">
    <property type="term" value="F:transmembrane transporter activity"/>
    <property type="evidence" value="ECO:0007669"/>
    <property type="project" value="TreeGrafter"/>
</dbReference>
<proteinExistence type="inferred from homology"/>
<dbReference type="InterPro" id="IPR018108">
    <property type="entry name" value="MCP_transmembrane"/>
</dbReference>
<evidence type="ECO:0008006" key="13">
    <source>
        <dbReference type="Google" id="ProtNLM"/>
    </source>
</evidence>
<protein>
    <recommendedName>
        <fullName evidence="13">Mitochondrial carrier</fullName>
    </recommendedName>
</protein>
<comment type="similarity">
    <text evidence="2">Belongs to the mitochondrial carrier (TC 2.A.29) family.</text>
</comment>
<evidence type="ECO:0000313" key="12">
    <source>
        <dbReference type="Proteomes" id="UP000703661"/>
    </source>
</evidence>
<sequence length="727" mass="80466">MNNHDTIVPALMANMALCKRNTYWRHGENATRDPLYAIQSSAKSHTGNVEASILSRAKDGILLFELDQLDKKSLSHVAPILSTIDGEDINVQFEDSTQALSLVCCCWSTYTKIDDPPRYKESNPPDDGNIGGPGKGVSMIGTFDIVISQNEMDGASDTSRAVSSHTLRRCMGVSSDFVGETQSSIDFSTLCFRSIATRDDALIRQTVGQDGLNAHVLEYSEYELELETDVPTVAEACVPVTLEERRDSVASSMNGHATKGGTMTRSIVAYAMSEHGDNKEAVRGSATVGVPTAVARSMLVQALQFWYRVPIKLFRPMRVDYLVMARAATLGLIPAPSHRQAYVEQSNKLLSKRSQFFRATSIGMLTHTIRTQGAGFVYRQVLPPLFMNTFIGSVLYTTYIFTLPIFHPAFTYQKSRTFPPPPFPAVFMAGAIAGAAQSLVAAPMDSVKVKFQIQDVATGGKHKSITGFAISTLKDLGLRAVYRGYTLILVKDALACGLFFGVFEWVKQQGYYYFMDELYGIRDELESLKAQEISDSSRSISALESASSLLPDSPRPRPYFFLEPTFVLLAGAAAAVAYQAVDYPLEQIRSIFLAKEAELMAEKSRHPQQPHSQRLNASSMRSGSAISSQLYEMTWNECKANASSSGGWRRFLFSNFAMTAIRAVPAASIGFLVFEVMKRKLDARMYESEDREIAWFLDQMMKEREAERMAELKAAEGLVEREIPVFA</sequence>
<dbReference type="PANTHER" id="PTHR45624:SF26">
    <property type="entry name" value="CARRIER PROTEIN, PUTATIVE (AFU_ORTHOLOGUE AFUA_1G07710)-RELATED"/>
    <property type="match status" value="1"/>
</dbReference>
<dbReference type="PANTHER" id="PTHR45624">
    <property type="entry name" value="MITOCHONDRIAL BASIC AMINO ACIDS TRANSPORTER-RELATED"/>
    <property type="match status" value="1"/>
</dbReference>
<keyword evidence="3" id="KW-0813">Transport</keyword>
<keyword evidence="5" id="KW-0677">Repeat</keyword>
<keyword evidence="6 10" id="KW-1133">Transmembrane helix</keyword>
<accession>A0A9P6SZC0</accession>
<keyword evidence="12" id="KW-1185">Reference proteome</keyword>
<evidence type="ECO:0000256" key="2">
    <source>
        <dbReference type="ARBA" id="ARBA00006375"/>
    </source>
</evidence>
<keyword evidence="8 9" id="KW-0472">Membrane</keyword>
<dbReference type="EMBL" id="JAAAID010000907">
    <property type="protein sequence ID" value="KAG0012984.1"/>
    <property type="molecule type" value="Genomic_DNA"/>
</dbReference>
<feature type="transmembrane region" description="Helical" evidence="10">
    <location>
        <begin position="385"/>
        <end position="406"/>
    </location>
</feature>
<dbReference type="PROSITE" id="PS50920">
    <property type="entry name" value="SOLCAR"/>
    <property type="match status" value="1"/>
</dbReference>
<evidence type="ECO:0000256" key="7">
    <source>
        <dbReference type="ARBA" id="ARBA00023128"/>
    </source>
</evidence>
<evidence type="ECO:0000313" key="11">
    <source>
        <dbReference type="EMBL" id="KAG0012984.1"/>
    </source>
</evidence>
<dbReference type="SUPFAM" id="SSF103506">
    <property type="entry name" value="Mitochondrial carrier"/>
    <property type="match status" value="1"/>
</dbReference>
<evidence type="ECO:0000256" key="6">
    <source>
        <dbReference type="ARBA" id="ARBA00022989"/>
    </source>
</evidence>
<dbReference type="InterPro" id="IPR023395">
    <property type="entry name" value="MCP_dom_sf"/>
</dbReference>
<dbReference type="Proteomes" id="UP000703661">
    <property type="component" value="Unassembled WGS sequence"/>
</dbReference>
<reference evidence="11" key="1">
    <citation type="journal article" date="2020" name="Fungal Divers.">
        <title>Resolving the Mortierellaceae phylogeny through synthesis of multi-gene phylogenetics and phylogenomics.</title>
        <authorList>
            <person name="Vandepol N."/>
            <person name="Liber J."/>
            <person name="Desiro A."/>
            <person name="Na H."/>
            <person name="Kennedy M."/>
            <person name="Barry K."/>
            <person name="Grigoriev I.V."/>
            <person name="Miller A.N."/>
            <person name="O'Donnell K."/>
            <person name="Stajich J.E."/>
            <person name="Bonito G."/>
        </authorList>
    </citation>
    <scope>NUCLEOTIDE SEQUENCE</scope>
    <source>
        <strain evidence="11">NRRL 2769</strain>
    </source>
</reference>
<name>A0A9P6SZC0_9FUNG</name>
<dbReference type="Pfam" id="PF00153">
    <property type="entry name" value="Mito_carr"/>
    <property type="match status" value="1"/>
</dbReference>
<evidence type="ECO:0000256" key="4">
    <source>
        <dbReference type="ARBA" id="ARBA00022692"/>
    </source>
</evidence>
<gene>
    <name evidence="11" type="ORF">BGZ80_011381</name>
</gene>
<evidence type="ECO:0000256" key="5">
    <source>
        <dbReference type="ARBA" id="ARBA00022737"/>
    </source>
</evidence>
<evidence type="ECO:0000256" key="3">
    <source>
        <dbReference type="ARBA" id="ARBA00022448"/>
    </source>
</evidence>
<comment type="subcellular location">
    <subcellularLocation>
        <location evidence="1">Mitochondrion membrane</location>
        <topology evidence="1">Multi-pass membrane protein</topology>
    </subcellularLocation>
</comment>
<evidence type="ECO:0000256" key="1">
    <source>
        <dbReference type="ARBA" id="ARBA00004225"/>
    </source>
</evidence>
<dbReference type="GO" id="GO:0031966">
    <property type="term" value="C:mitochondrial membrane"/>
    <property type="evidence" value="ECO:0007669"/>
    <property type="project" value="UniProtKB-SubCell"/>
</dbReference>
<feature type="transmembrane region" description="Helical" evidence="10">
    <location>
        <begin position="559"/>
        <end position="581"/>
    </location>
</feature>
<comment type="caution">
    <text evidence="11">The sequence shown here is derived from an EMBL/GenBank/DDBJ whole genome shotgun (WGS) entry which is preliminary data.</text>
</comment>
<evidence type="ECO:0000256" key="9">
    <source>
        <dbReference type="PROSITE-ProRule" id="PRU00282"/>
    </source>
</evidence>
<feature type="transmembrane region" description="Helical" evidence="10">
    <location>
        <begin position="651"/>
        <end position="674"/>
    </location>
</feature>
<dbReference type="AlphaFoldDB" id="A0A9P6SZC0"/>
<keyword evidence="4 9" id="KW-0812">Transmembrane</keyword>
<keyword evidence="7" id="KW-0496">Mitochondrion</keyword>
<organism evidence="11 12">
    <name type="scientific">Entomortierella chlamydospora</name>
    <dbReference type="NCBI Taxonomy" id="101097"/>
    <lineage>
        <taxon>Eukaryota</taxon>
        <taxon>Fungi</taxon>
        <taxon>Fungi incertae sedis</taxon>
        <taxon>Mucoromycota</taxon>
        <taxon>Mortierellomycotina</taxon>
        <taxon>Mortierellomycetes</taxon>
        <taxon>Mortierellales</taxon>
        <taxon>Mortierellaceae</taxon>
        <taxon>Entomortierella</taxon>
    </lineage>
</organism>
<evidence type="ECO:0000256" key="8">
    <source>
        <dbReference type="ARBA" id="ARBA00023136"/>
    </source>
</evidence>
<feature type="repeat" description="Solcar" evidence="9">
    <location>
        <begin position="421"/>
        <end position="509"/>
    </location>
</feature>
<dbReference type="Gene3D" id="1.50.40.10">
    <property type="entry name" value="Mitochondrial carrier domain"/>
    <property type="match status" value="1"/>
</dbReference>
<evidence type="ECO:0000256" key="10">
    <source>
        <dbReference type="SAM" id="Phobius"/>
    </source>
</evidence>
<dbReference type="InterPro" id="IPR050567">
    <property type="entry name" value="Mitochondrial_Carrier"/>
</dbReference>